<reference evidence="1 2" key="1">
    <citation type="journal article" date="2019" name="J Genomics">
        <title>The Draft Genome of a Hydrogen-producing Cyanobacterium, Arthrospira platensis NIES-46.</title>
        <authorList>
            <person name="Suzuki S."/>
            <person name="Yamaguchi H."/>
            <person name="Kawachi M."/>
        </authorList>
    </citation>
    <scope>NUCLEOTIDE SEQUENCE [LARGE SCALE GENOMIC DNA]</scope>
    <source>
        <strain evidence="1 2">NIES-46</strain>
    </source>
</reference>
<organism evidence="1 2">
    <name type="scientific">Limnospira platensis NIES-46</name>
    <dbReference type="NCBI Taxonomy" id="1236695"/>
    <lineage>
        <taxon>Bacteria</taxon>
        <taxon>Bacillati</taxon>
        <taxon>Cyanobacteriota</taxon>
        <taxon>Cyanophyceae</taxon>
        <taxon>Oscillatoriophycideae</taxon>
        <taxon>Oscillatoriales</taxon>
        <taxon>Sirenicapillariaceae</taxon>
        <taxon>Limnospira</taxon>
    </lineage>
</organism>
<dbReference type="Pfam" id="PF04255">
    <property type="entry name" value="DUF433"/>
    <property type="match status" value="1"/>
</dbReference>
<name>A0A5M3T3S1_LIMPL</name>
<keyword evidence="2" id="KW-1185">Reference proteome</keyword>
<dbReference type="InterPro" id="IPR009057">
    <property type="entry name" value="Homeodomain-like_sf"/>
</dbReference>
<dbReference type="RefSeq" id="WP_014276132.1">
    <property type="nucleotide sequence ID" value="NZ_BIMW01000023.1"/>
</dbReference>
<dbReference type="Proteomes" id="UP000326169">
    <property type="component" value="Unassembled WGS sequence"/>
</dbReference>
<proteinExistence type="predicted"/>
<gene>
    <name evidence="1" type="ORF">NIES46_05700</name>
</gene>
<dbReference type="GeneID" id="301681522"/>
<dbReference type="SUPFAM" id="SSF46689">
    <property type="entry name" value="Homeodomain-like"/>
    <property type="match status" value="1"/>
</dbReference>
<evidence type="ECO:0000313" key="2">
    <source>
        <dbReference type="Proteomes" id="UP000326169"/>
    </source>
</evidence>
<dbReference type="EMBL" id="BIMW01000023">
    <property type="protein sequence ID" value="GCE92530.1"/>
    <property type="molecule type" value="Genomic_DNA"/>
</dbReference>
<dbReference type="InterPro" id="IPR036388">
    <property type="entry name" value="WH-like_DNA-bd_sf"/>
</dbReference>
<comment type="caution">
    <text evidence="1">The sequence shown here is derived from an EMBL/GenBank/DDBJ whole genome shotgun (WGS) entry which is preliminary data.</text>
</comment>
<sequence>MTFITDTPVTWQYLDIDAQNQATIANSRVSVAQLIQEKHAHGWSPEELHFQHPEISLAAIYSALSYYYTYQHQIDAQIAQEQENIQNLQADLITMRVGHNTADFQQRLQQKWQQQQG</sequence>
<protein>
    <recommendedName>
        <fullName evidence="3">DUF433 domain-containing protein</fullName>
    </recommendedName>
</protein>
<evidence type="ECO:0008006" key="3">
    <source>
        <dbReference type="Google" id="ProtNLM"/>
    </source>
</evidence>
<dbReference type="Gene3D" id="1.10.10.10">
    <property type="entry name" value="Winged helix-like DNA-binding domain superfamily/Winged helix DNA-binding domain"/>
    <property type="match status" value="1"/>
</dbReference>
<dbReference type="InterPro" id="IPR007367">
    <property type="entry name" value="DUF433"/>
</dbReference>
<accession>A0A5M3T3S1</accession>
<evidence type="ECO:0000313" key="1">
    <source>
        <dbReference type="EMBL" id="GCE92530.1"/>
    </source>
</evidence>